<feature type="region of interest" description="Disordered" evidence="1">
    <location>
        <begin position="405"/>
        <end position="627"/>
    </location>
</feature>
<dbReference type="AlphaFoldDB" id="A0A8H7V3Y4"/>
<feature type="domain" description="ISXO2-like transposase" evidence="2">
    <location>
        <begin position="178"/>
        <end position="355"/>
    </location>
</feature>
<evidence type="ECO:0000256" key="1">
    <source>
        <dbReference type="SAM" id="MobiDB-lite"/>
    </source>
</evidence>
<feature type="compositionally biased region" description="Polar residues" evidence="1">
    <location>
        <begin position="606"/>
        <end position="616"/>
    </location>
</feature>
<gene>
    <name evidence="3" type="ORF">INT47_005563</name>
</gene>
<organism evidence="3 4">
    <name type="scientific">Mucor saturninus</name>
    <dbReference type="NCBI Taxonomy" id="64648"/>
    <lineage>
        <taxon>Eukaryota</taxon>
        <taxon>Fungi</taxon>
        <taxon>Fungi incertae sedis</taxon>
        <taxon>Mucoromycota</taxon>
        <taxon>Mucoromycotina</taxon>
        <taxon>Mucoromycetes</taxon>
        <taxon>Mucorales</taxon>
        <taxon>Mucorineae</taxon>
        <taxon>Mucoraceae</taxon>
        <taxon>Mucor</taxon>
    </lineage>
</organism>
<evidence type="ECO:0000259" key="2">
    <source>
        <dbReference type="SMART" id="SM01126"/>
    </source>
</evidence>
<dbReference type="InterPro" id="IPR024445">
    <property type="entry name" value="Tnp_ISXO2-like"/>
</dbReference>
<feature type="compositionally biased region" description="Low complexity" evidence="1">
    <location>
        <begin position="518"/>
        <end position="539"/>
    </location>
</feature>
<feature type="compositionally biased region" description="Low complexity" evidence="1">
    <location>
        <begin position="456"/>
        <end position="467"/>
    </location>
</feature>
<dbReference type="Proteomes" id="UP000603453">
    <property type="component" value="Unassembled WGS sequence"/>
</dbReference>
<dbReference type="SMART" id="SM01126">
    <property type="entry name" value="DDE_Tnp_IS1595"/>
    <property type="match status" value="1"/>
</dbReference>
<accession>A0A8H7V3Y4</accession>
<sequence>MSSAILVRDHVEDNENTPARPRGRQIGQVVAQYRSRVPVNVIATELDHLSGRPENTERYVSEELGVFQLVDLKCNVAGCQKDMYRKWRENRGRYYYHCNGSSDTHKKRYQTAAKNTFFYRRKLRVDLSYRGLNQYVENSSVTKVHGKYTLSLPAVGKLTKDVNTLMLCDYVNTNLPFRLGSSPDCDHIQIDESKFGKRKHHRGHRVEGVWVFGMVEAIKVGEEISKSNGQFYKKPLFRAGRFFVCTVPNRTTATLRPIIEKHCEPNTVIRSDGWKGYDFMHPIDVLLEDGTYENNEQRYEDGNFFFRQHQVVNHSKSFGTKDQVRGNHTPGYIHTNVIEGMWVDLKRSIAPCYRNEQHCAEKLLEYLWKKANPSVLEGLNRALKEVTYPSGIAGASGELNVPELFTRGENGLSPERQRQHEARLESRRVAWIRRNQNAAENDGNSSGSDEEGHSPNGNASDGSNDSDWSGDEDNDVGEWSESTAGDSPGQHSEVNEQTSQENQRRRVTEASGQRRTTRSSVASSQAESSSASSGSSRGRSSSRGRPASRRPVGRPSGPNKRVRVSSGAGPGRPTGSRTRVVAAEPAPIPPVAPSPRSVGRPRLENRPQSSAESSIPRTRHNPRPSRR</sequence>
<name>A0A8H7V3Y4_9FUNG</name>
<dbReference type="PANTHER" id="PTHR47163">
    <property type="entry name" value="DDE_TNP_IS1595 DOMAIN-CONTAINING PROTEIN"/>
    <property type="match status" value="1"/>
</dbReference>
<evidence type="ECO:0000313" key="4">
    <source>
        <dbReference type="Proteomes" id="UP000603453"/>
    </source>
</evidence>
<protein>
    <recommendedName>
        <fullName evidence="2">ISXO2-like transposase domain-containing protein</fullName>
    </recommendedName>
</protein>
<comment type="caution">
    <text evidence="3">The sequence shown here is derived from an EMBL/GenBank/DDBJ whole genome shotgun (WGS) entry which is preliminary data.</text>
</comment>
<feature type="compositionally biased region" description="Basic residues" evidence="1">
    <location>
        <begin position="540"/>
        <end position="552"/>
    </location>
</feature>
<feature type="compositionally biased region" description="Basic residues" evidence="1">
    <location>
        <begin position="617"/>
        <end position="627"/>
    </location>
</feature>
<feature type="compositionally biased region" description="Polar residues" evidence="1">
    <location>
        <begin position="480"/>
        <end position="501"/>
    </location>
</feature>
<dbReference type="PANTHER" id="PTHR47163:SF2">
    <property type="entry name" value="SI:DKEY-17M8.2"/>
    <property type="match status" value="1"/>
</dbReference>
<dbReference type="OrthoDB" id="2290636at2759"/>
<dbReference type="EMBL" id="JAEPRD010000016">
    <property type="protein sequence ID" value="KAG2209271.1"/>
    <property type="molecule type" value="Genomic_DNA"/>
</dbReference>
<dbReference type="InterPro" id="IPR053164">
    <property type="entry name" value="IS1016-like_transposase"/>
</dbReference>
<feature type="region of interest" description="Disordered" evidence="1">
    <location>
        <begin position="1"/>
        <end position="23"/>
    </location>
</feature>
<keyword evidence="4" id="KW-1185">Reference proteome</keyword>
<proteinExistence type="predicted"/>
<dbReference type="Pfam" id="PF12762">
    <property type="entry name" value="DDE_Tnp_IS1595"/>
    <property type="match status" value="1"/>
</dbReference>
<evidence type="ECO:0000313" key="3">
    <source>
        <dbReference type="EMBL" id="KAG2209271.1"/>
    </source>
</evidence>
<feature type="compositionally biased region" description="Acidic residues" evidence="1">
    <location>
        <begin position="468"/>
        <end position="478"/>
    </location>
</feature>
<reference evidence="3" key="1">
    <citation type="submission" date="2020-12" db="EMBL/GenBank/DDBJ databases">
        <title>Metabolic potential, ecology and presence of endohyphal bacteria is reflected in genomic diversity of Mucoromycotina.</title>
        <authorList>
            <person name="Muszewska A."/>
            <person name="Okrasinska A."/>
            <person name="Steczkiewicz K."/>
            <person name="Drgas O."/>
            <person name="Orlowska M."/>
            <person name="Perlinska-Lenart U."/>
            <person name="Aleksandrzak-Piekarczyk T."/>
            <person name="Szatraj K."/>
            <person name="Zielenkiewicz U."/>
            <person name="Pilsyk S."/>
            <person name="Malc E."/>
            <person name="Mieczkowski P."/>
            <person name="Kruszewska J.S."/>
            <person name="Biernat P."/>
            <person name="Pawlowska J."/>
        </authorList>
    </citation>
    <scope>NUCLEOTIDE SEQUENCE</scope>
    <source>
        <strain evidence="3">WA0000017839</strain>
    </source>
</reference>
<feature type="compositionally biased region" description="Basic and acidic residues" evidence="1">
    <location>
        <begin position="415"/>
        <end position="428"/>
    </location>
</feature>
<feature type="compositionally biased region" description="Polar residues" evidence="1">
    <location>
        <begin position="434"/>
        <end position="447"/>
    </location>
</feature>